<keyword evidence="2 3" id="KW-0802">TPR repeat</keyword>
<dbReference type="InterPro" id="IPR011990">
    <property type="entry name" value="TPR-like_helical_dom_sf"/>
</dbReference>
<evidence type="ECO:0000259" key="4">
    <source>
        <dbReference type="PROSITE" id="PS50943"/>
    </source>
</evidence>
<gene>
    <name evidence="5" type="ORF">SAMN05444955_102276</name>
</gene>
<dbReference type="STRING" id="1173111.SAMN05444955_102276"/>
<dbReference type="RefSeq" id="WP_089965324.1">
    <property type="nucleotide sequence ID" value="NZ_FOCQ01000002.1"/>
</dbReference>
<evidence type="ECO:0000256" key="1">
    <source>
        <dbReference type="ARBA" id="ARBA00022737"/>
    </source>
</evidence>
<feature type="repeat" description="TPR" evidence="3">
    <location>
        <begin position="367"/>
        <end position="400"/>
    </location>
</feature>
<evidence type="ECO:0000256" key="2">
    <source>
        <dbReference type="ARBA" id="ARBA00022803"/>
    </source>
</evidence>
<keyword evidence="1" id="KW-0677">Repeat</keyword>
<dbReference type="InterPro" id="IPR001387">
    <property type="entry name" value="Cro/C1-type_HTH"/>
</dbReference>
<feature type="repeat" description="TPR" evidence="3">
    <location>
        <begin position="287"/>
        <end position="320"/>
    </location>
</feature>
<keyword evidence="6" id="KW-1185">Reference proteome</keyword>
<dbReference type="PROSITE" id="PS50943">
    <property type="entry name" value="HTH_CROC1"/>
    <property type="match status" value="1"/>
</dbReference>
<dbReference type="Gene3D" id="1.25.40.10">
    <property type="entry name" value="Tetratricopeptide repeat domain"/>
    <property type="match status" value="2"/>
</dbReference>
<dbReference type="PANTHER" id="PTHR45641:SF19">
    <property type="entry name" value="NEPHROCYSTIN-3"/>
    <property type="match status" value="1"/>
</dbReference>
<protein>
    <submittedName>
        <fullName evidence="5">Tetratricopeptide repeat-containing protein</fullName>
    </submittedName>
</protein>
<dbReference type="SMART" id="SM00028">
    <property type="entry name" value="TPR"/>
    <property type="match status" value="6"/>
</dbReference>
<name>A0A1H8BN23_9BACL</name>
<organism evidence="5 6">
    <name type="scientific">Lihuaxuella thermophila</name>
    <dbReference type="NCBI Taxonomy" id="1173111"/>
    <lineage>
        <taxon>Bacteria</taxon>
        <taxon>Bacillati</taxon>
        <taxon>Bacillota</taxon>
        <taxon>Bacilli</taxon>
        <taxon>Bacillales</taxon>
        <taxon>Thermoactinomycetaceae</taxon>
        <taxon>Lihuaxuella</taxon>
    </lineage>
</organism>
<dbReference type="AlphaFoldDB" id="A0A1H8BN23"/>
<sequence length="451" mass="53459">MRIDLKDDTIRYVLRRRRKKELKKSTRDLEDHDISKGTVSNIEQAKGNIKPETIEIYLKKIGLTADEVIAQAEEVENKMKEVYYQLEAIEHIIDRGHPGTAKRQLERFQFEDYYPLTPFIHYLKGRICYEEKSWKEAEEKYHHALKLLKHYRFNPKDNIVAACYTELARCSFSQNNIEQALKFVEQGLKQFDETKEKKGIKYRLLGNKALYLLRTSRNDQASRLLDQVWPEVEKLDHSYEDYPVLNLYKFRSMILRDQGMYEEAIDCCHKGMQIARSRGSIRIGLYLDFLIIYGSINLKQKEFTKAYDSFQLALASDPDFRSPRRHVDAHTYLAVLFNSQKDWTQSMVHLEEAIKILQENPDPFRLAKTLIVKGNLFFLQKHYAEALPYFQEAAKISGKHGYQQREYTALLKSADCFDNLFDKEQFYYSLERMYRIQKELHIKSEAEIYEV</sequence>
<dbReference type="EMBL" id="FOCQ01000002">
    <property type="protein sequence ID" value="SEM84290.1"/>
    <property type="molecule type" value="Genomic_DNA"/>
</dbReference>
<dbReference type="Pfam" id="PF13424">
    <property type="entry name" value="TPR_12"/>
    <property type="match status" value="2"/>
</dbReference>
<evidence type="ECO:0000313" key="6">
    <source>
        <dbReference type="Proteomes" id="UP000199695"/>
    </source>
</evidence>
<dbReference type="InterPro" id="IPR019734">
    <property type="entry name" value="TPR_rpt"/>
</dbReference>
<dbReference type="PROSITE" id="PS50005">
    <property type="entry name" value="TPR"/>
    <property type="match status" value="2"/>
</dbReference>
<reference evidence="5 6" key="1">
    <citation type="submission" date="2016-10" db="EMBL/GenBank/DDBJ databases">
        <authorList>
            <person name="de Groot N.N."/>
        </authorList>
    </citation>
    <scope>NUCLEOTIDE SEQUENCE [LARGE SCALE GENOMIC DNA]</scope>
    <source>
        <strain evidence="5 6">DSM 46701</strain>
    </source>
</reference>
<feature type="domain" description="HTH cro/C1-type" evidence="4">
    <location>
        <begin position="33"/>
        <end position="68"/>
    </location>
</feature>
<dbReference type="OrthoDB" id="2986154at2"/>
<evidence type="ECO:0000256" key="3">
    <source>
        <dbReference type="PROSITE-ProRule" id="PRU00339"/>
    </source>
</evidence>
<proteinExistence type="predicted"/>
<accession>A0A1H8BN23</accession>
<dbReference type="SUPFAM" id="SSF48452">
    <property type="entry name" value="TPR-like"/>
    <property type="match status" value="2"/>
</dbReference>
<dbReference type="PANTHER" id="PTHR45641">
    <property type="entry name" value="TETRATRICOPEPTIDE REPEAT PROTEIN (AFU_ORTHOLOGUE AFUA_6G03870)"/>
    <property type="match status" value="1"/>
</dbReference>
<dbReference type="CDD" id="cd00093">
    <property type="entry name" value="HTH_XRE"/>
    <property type="match status" value="1"/>
</dbReference>
<dbReference type="Proteomes" id="UP000199695">
    <property type="component" value="Unassembled WGS sequence"/>
</dbReference>
<evidence type="ECO:0000313" key="5">
    <source>
        <dbReference type="EMBL" id="SEM84290.1"/>
    </source>
</evidence>